<dbReference type="Proteomes" id="UP000266723">
    <property type="component" value="Unassembled WGS sequence"/>
</dbReference>
<reference evidence="2 3" key="1">
    <citation type="journal article" date="2020" name="BMC Genomics">
        <title>Intraspecific diversification of the crop wild relative Brassica cretica Lam. using demographic model selection.</title>
        <authorList>
            <person name="Kioukis A."/>
            <person name="Michalopoulou V.A."/>
            <person name="Briers L."/>
            <person name="Pirintsos S."/>
            <person name="Studholme D.J."/>
            <person name="Pavlidis P."/>
            <person name="Sarris P.F."/>
        </authorList>
    </citation>
    <scope>NUCLEOTIDE SEQUENCE [LARGE SCALE GENOMIC DNA]</scope>
    <source>
        <strain evidence="3">cv. PFS-1207/04</strain>
    </source>
</reference>
<protein>
    <submittedName>
        <fullName evidence="2">Uncharacterized protein</fullName>
    </submittedName>
</protein>
<evidence type="ECO:0000313" key="3">
    <source>
        <dbReference type="Proteomes" id="UP000266723"/>
    </source>
</evidence>
<proteinExistence type="predicted"/>
<dbReference type="EMBL" id="QGKV02000299">
    <property type="protein sequence ID" value="KAF3596679.1"/>
    <property type="molecule type" value="Genomic_DNA"/>
</dbReference>
<accession>A0ABQ7EKB6</accession>
<gene>
    <name evidence="2" type="ORF">DY000_02022327</name>
</gene>
<feature type="compositionally biased region" description="Low complexity" evidence="1">
    <location>
        <begin position="1"/>
        <end position="19"/>
    </location>
</feature>
<organism evidence="2 3">
    <name type="scientific">Brassica cretica</name>
    <name type="common">Mustard</name>
    <dbReference type="NCBI Taxonomy" id="69181"/>
    <lineage>
        <taxon>Eukaryota</taxon>
        <taxon>Viridiplantae</taxon>
        <taxon>Streptophyta</taxon>
        <taxon>Embryophyta</taxon>
        <taxon>Tracheophyta</taxon>
        <taxon>Spermatophyta</taxon>
        <taxon>Magnoliopsida</taxon>
        <taxon>eudicotyledons</taxon>
        <taxon>Gunneridae</taxon>
        <taxon>Pentapetalae</taxon>
        <taxon>rosids</taxon>
        <taxon>malvids</taxon>
        <taxon>Brassicales</taxon>
        <taxon>Brassicaceae</taxon>
        <taxon>Brassiceae</taxon>
        <taxon>Brassica</taxon>
    </lineage>
</organism>
<name>A0ABQ7EKB6_BRACR</name>
<comment type="caution">
    <text evidence="2">The sequence shown here is derived from an EMBL/GenBank/DDBJ whole genome shotgun (WGS) entry which is preliminary data.</text>
</comment>
<keyword evidence="3" id="KW-1185">Reference proteome</keyword>
<sequence length="144" mass="16035">MSELTESSASPSPSNPTSLRETYVGYKTGKKILSSTEIQDQGPESYKITFEQDQNLEVLIKTPVYHLEKRLSSRTLVSIHPHEEVPTLTLTTKLRFRPLLLFLTPEFVQGATITMGMRLKAGIGLINLSMLVKTTYNPGIGLEP</sequence>
<evidence type="ECO:0000256" key="1">
    <source>
        <dbReference type="SAM" id="MobiDB-lite"/>
    </source>
</evidence>
<evidence type="ECO:0000313" key="2">
    <source>
        <dbReference type="EMBL" id="KAF3596679.1"/>
    </source>
</evidence>
<feature type="region of interest" description="Disordered" evidence="1">
    <location>
        <begin position="1"/>
        <end position="21"/>
    </location>
</feature>